<proteinExistence type="predicted"/>
<dbReference type="Pfam" id="PF04172">
    <property type="entry name" value="LrgB"/>
    <property type="match status" value="1"/>
</dbReference>
<keyword evidence="4 5" id="KW-0472">Membrane</keyword>
<dbReference type="Proteomes" id="UP001597296">
    <property type="component" value="Unassembled WGS sequence"/>
</dbReference>
<evidence type="ECO:0000256" key="4">
    <source>
        <dbReference type="ARBA" id="ARBA00023136"/>
    </source>
</evidence>
<dbReference type="PANTHER" id="PTHR30249:SF0">
    <property type="entry name" value="PLASTIDAL GLYCOLATE_GLYCERATE TRANSLOCATOR 1, CHLOROPLASTIC"/>
    <property type="match status" value="1"/>
</dbReference>
<evidence type="ECO:0000256" key="5">
    <source>
        <dbReference type="SAM" id="Phobius"/>
    </source>
</evidence>
<evidence type="ECO:0000256" key="2">
    <source>
        <dbReference type="ARBA" id="ARBA00022692"/>
    </source>
</evidence>
<feature type="transmembrane region" description="Helical" evidence="5">
    <location>
        <begin position="102"/>
        <end position="125"/>
    </location>
</feature>
<sequence length="242" mass="24624">MSFDPAAAWAALVGSPIFGLGLTLLVYQAAMALYERTGRHPVLNPVLLTMLVIIGLLLLAGISYDTYFTGARMVYLLLGPATVALAVPLYRQLPALLRAWPAVLAGILAGSAVAMASAVLIARGLGASRLTQLSLAPKSVTTPIAMAVSEHIGGHPALTAVLVVLTGVFGAMAGGWILDLARIRAPAARGLALGTAAHAFGTTRALQEGETQGAFSGLAIGLAGLVTALLTPLAVGWLVSGK</sequence>
<reference evidence="7" key="1">
    <citation type="journal article" date="2019" name="Int. J. Syst. Evol. Microbiol.">
        <title>The Global Catalogue of Microorganisms (GCM) 10K type strain sequencing project: providing services to taxonomists for standard genome sequencing and annotation.</title>
        <authorList>
            <consortium name="The Broad Institute Genomics Platform"/>
            <consortium name="The Broad Institute Genome Sequencing Center for Infectious Disease"/>
            <person name="Wu L."/>
            <person name="Ma J."/>
        </authorList>
    </citation>
    <scope>NUCLEOTIDE SEQUENCE [LARGE SCALE GENOMIC DNA]</scope>
    <source>
        <strain evidence="7">KCTC 15012</strain>
    </source>
</reference>
<organism evidence="6 7">
    <name type="scientific">Phaeospirillum tilakii</name>
    <dbReference type="NCBI Taxonomy" id="741673"/>
    <lineage>
        <taxon>Bacteria</taxon>
        <taxon>Pseudomonadati</taxon>
        <taxon>Pseudomonadota</taxon>
        <taxon>Alphaproteobacteria</taxon>
        <taxon>Rhodospirillales</taxon>
        <taxon>Rhodospirillaceae</taxon>
        <taxon>Phaeospirillum</taxon>
    </lineage>
</organism>
<keyword evidence="7" id="KW-1185">Reference proteome</keyword>
<keyword evidence="3 5" id="KW-1133">Transmembrane helix</keyword>
<dbReference type="EMBL" id="JBHUIY010000031">
    <property type="protein sequence ID" value="MFD2234925.1"/>
    <property type="molecule type" value="Genomic_DNA"/>
</dbReference>
<feature type="transmembrane region" description="Helical" evidence="5">
    <location>
        <begin position="213"/>
        <end position="239"/>
    </location>
</feature>
<feature type="transmembrane region" description="Helical" evidence="5">
    <location>
        <begin position="157"/>
        <end position="178"/>
    </location>
</feature>
<dbReference type="PANTHER" id="PTHR30249">
    <property type="entry name" value="PUTATIVE SEROTONIN TRANSPORTER"/>
    <property type="match status" value="1"/>
</dbReference>
<comment type="caution">
    <text evidence="6">The sequence shown here is derived from an EMBL/GenBank/DDBJ whole genome shotgun (WGS) entry which is preliminary data.</text>
</comment>
<evidence type="ECO:0000313" key="7">
    <source>
        <dbReference type="Proteomes" id="UP001597296"/>
    </source>
</evidence>
<protein>
    <submittedName>
        <fullName evidence="6">LrgB family protein</fullName>
    </submittedName>
</protein>
<accession>A0ABW5CFL8</accession>
<evidence type="ECO:0000256" key="3">
    <source>
        <dbReference type="ARBA" id="ARBA00022989"/>
    </source>
</evidence>
<comment type="subcellular location">
    <subcellularLocation>
        <location evidence="1">Membrane</location>
        <topology evidence="1">Multi-pass membrane protein</topology>
    </subcellularLocation>
</comment>
<feature type="transmembrane region" description="Helical" evidence="5">
    <location>
        <begin position="6"/>
        <end position="30"/>
    </location>
</feature>
<feature type="transmembrane region" description="Helical" evidence="5">
    <location>
        <begin position="42"/>
        <end position="64"/>
    </location>
</feature>
<evidence type="ECO:0000256" key="1">
    <source>
        <dbReference type="ARBA" id="ARBA00004141"/>
    </source>
</evidence>
<gene>
    <name evidence="6" type="ORF">ACFSNB_14015</name>
</gene>
<name>A0ABW5CFL8_9PROT</name>
<feature type="transmembrane region" description="Helical" evidence="5">
    <location>
        <begin position="190"/>
        <end position="207"/>
    </location>
</feature>
<keyword evidence="2 5" id="KW-0812">Transmembrane</keyword>
<evidence type="ECO:0000313" key="6">
    <source>
        <dbReference type="EMBL" id="MFD2234925.1"/>
    </source>
</evidence>
<dbReference type="InterPro" id="IPR007300">
    <property type="entry name" value="CidB/LrgB"/>
</dbReference>
<feature type="transmembrane region" description="Helical" evidence="5">
    <location>
        <begin position="70"/>
        <end position="90"/>
    </location>
</feature>
<dbReference type="RefSeq" id="WP_377317620.1">
    <property type="nucleotide sequence ID" value="NZ_JBHUIY010000031.1"/>
</dbReference>